<proteinExistence type="predicted"/>
<dbReference type="AlphaFoldDB" id="A0A1E7Q915"/>
<name>A0A1E7Q915_9GAMM</name>
<evidence type="ECO:0008006" key="3">
    <source>
        <dbReference type="Google" id="ProtNLM"/>
    </source>
</evidence>
<accession>A0A1E7Q915</accession>
<sequence>MVNFVFDFINYYMGDFVKIGNNSFEQYGVRWVTLDKCAELVGYTKDALNALRVKGKLRMDIHWRKREGRIFIDMHAFQHWIETGK</sequence>
<evidence type="ECO:0000313" key="1">
    <source>
        <dbReference type="EMBL" id="OEY70692.1"/>
    </source>
</evidence>
<protein>
    <recommendedName>
        <fullName evidence="3">Helix-turn-helix domain-containing protein</fullName>
    </recommendedName>
</protein>
<comment type="caution">
    <text evidence="1">The sequence shown here is derived from an EMBL/GenBank/DDBJ whole genome shotgun (WGS) entry which is preliminary data.</text>
</comment>
<reference evidence="2" key="1">
    <citation type="submission" date="2016-09" db="EMBL/GenBank/DDBJ databases">
        <authorList>
            <person name="Wan X."/>
            <person name="Hou S."/>
        </authorList>
    </citation>
    <scope>NUCLEOTIDE SEQUENCE [LARGE SCALE GENOMIC DNA]</scope>
    <source>
        <strain evidence="2">KH87</strain>
    </source>
</reference>
<dbReference type="STRING" id="1628148.BI198_14810"/>
<gene>
    <name evidence="1" type="ORF">BI198_14810</name>
</gene>
<organism evidence="1 2">
    <name type="scientific">Rheinheimera salexigens</name>
    <dbReference type="NCBI Taxonomy" id="1628148"/>
    <lineage>
        <taxon>Bacteria</taxon>
        <taxon>Pseudomonadati</taxon>
        <taxon>Pseudomonadota</taxon>
        <taxon>Gammaproteobacteria</taxon>
        <taxon>Chromatiales</taxon>
        <taxon>Chromatiaceae</taxon>
        <taxon>Rheinheimera</taxon>
    </lineage>
</organism>
<dbReference type="Proteomes" id="UP000242258">
    <property type="component" value="Unassembled WGS sequence"/>
</dbReference>
<evidence type="ECO:0000313" key="2">
    <source>
        <dbReference type="Proteomes" id="UP000242258"/>
    </source>
</evidence>
<dbReference type="EMBL" id="MKEK01000001">
    <property type="protein sequence ID" value="OEY70692.1"/>
    <property type="molecule type" value="Genomic_DNA"/>
</dbReference>
<keyword evidence="2" id="KW-1185">Reference proteome</keyword>